<protein>
    <submittedName>
        <fullName evidence="2">Uncharacterized protein</fullName>
    </submittedName>
</protein>
<feature type="region of interest" description="Disordered" evidence="1">
    <location>
        <begin position="87"/>
        <end position="110"/>
    </location>
</feature>
<proteinExistence type="predicted"/>
<evidence type="ECO:0000256" key="1">
    <source>
        <dbReference type="SAM" id="MobiDB-lite"/>
    </source>
</evidence>
<evidence type="ECO:0000313" key="2">
    <source>
        <dbReference type="EMBL" id="WMV09458.1"/>
    </source>
</evidence>
<keyword evidence="3" id="KW-1185">Reference proteome</keyword>
<gene>
    <name evidence="2" type="ORF">MTR67_002843</name>
</gene>
<dbReference type="AlphaFoldDB" id="A0AAF0T9U2"/>
<dbReference type="EMBL" id="CP133612">
    <property type="protein sequence ID" value="WMV09458.1"/>
    <property type="molecule type" value="Genomic_DNA"/>
</dbReference>
<reference evidence="2" key="1">
    <citation type="submission" date="2023-08" db="EMBL/GenBank/DDBJ databases">
        <title>A de novo genome assembly of Solanum verrucosum Schlechtendal, a Mexican diploid species geographically isolated from the other diploid A-genome species in potato relatives.</title>
        <authorList>
            <person name="Hosaka K."/>
        </authorList>
    </citation>
    <scope>NUCLEOTIDE SEQUENCE</scope>
    <source>
        <tissue evidence="2">Young leaves</tissue>
    </source>
</reference>
<name>A0AAF0T9U2_SOLVR</name>
<accession>A0AAF0T9U2</accession>
<evidence type="ECO:0000313" key="3">
    <source>
        <dbReference type="Proteomes" id="UP001234989"/>
    </source>
</evidence>
<organism evidence="2 3">
    <name type="scientific">Solanum verrucosum</name>
    <dbReference type="NCBI Taxonomy" id="315347"/>
    <lineage>
        <taxon>Eukaryota</taxon>
        <taxon>Viridiplantae</taxon>
        <taxon>Streptophyta</taxon>
        <taxon>Embryophyta</taxon>
        <taxon>Tracheophyta</taxon>
        <taxon>Spermatophyta</taxon>
        <taxon>Magnoliopsida</taxon>
        <taxon>eudicotyledons</taxon>
        <taxon>Gunneridae</taxon>
        <taxon>Pentapetalae</taxon>
        <taxon>asterids</taxon>
        <taxon>lamiids</taxon>
        <taxon>Solanales</taxon>
        <taxon>Solanaceae</taxon>
        <taxon>Solanoideae</taxon>
        <taxon>Solaneae</taxon>
        <taxon>Solanum</taxon>
    </lineage>
</organism>
<sequence>MHVIYAERVELAAYQLKGVARVWYDQWKKSRVEGATDLVKTTTRGKDMGLPSPCEGHVEVAYILVKGQQEPSQAVVPLTGMANTRVNARRNEEGNEEQEVPLQAPPQAPP</sequence>
<dbReference type="Proteomes" id="UP001234989">
    <property type="component" value="Chromosome 1"/>
</dbReference>